<feature type="transmembrane region" description="Helical" evidence="6">
    <location>
        <begin position="29"/>
        <end position="49"/>
    </location>
</feature>
<dbReference type="InterPro" id="IPR007318">
    <property type="entry name" value="Phopholipid_MeTrfase"/>
</dbReference>
<keyword evidence="2 6" id="KW-0812">Transmembrane</keyword>
<evidence type="ECO:0000256" key="4">
    <source>
        <dbReference type="ARBA" id="ARBA00023136"/>
    </source>
</evidence>
<dbReference type="GO" id="GO:0032259">
    <property type="term" value="P:methylation"/>
    <property type="evidence" value="ECO:0007669"/>
    <property type="project" value="UniProtKB-KW"/>
</dbReference>
<dbReference type="Pfam" id="PF04191">
    <property type="entry name" value="PEMT"/>
    <property type="match status" value="1"/>
</dbReference>
<keyword evidence="7" id="KW-0808">Transferase</keyword>
<organism evidence="7 8">
    <name type="scientific">Tistrella arctica</name>
    <dbReference type="NCBI Taxonomy" id="3133430"/>
    <lineage>
        <taxon>Bacteria</taxon>
        <taxon>Pseudomonadati</taxon>
        <taxon>Pseudomonadota</taxon>
        <taxon>Alphaproteobacteria</taxon>
        <taxon>Geminicoccales</taxon>
        <taxon>Geminicoccaceae</taxon>
        <taxon>Tistrella</taxon>
    </lineage>
</organism>
<name>A0ABU9YMC2_9PROT</name>
<evidence type="ECO:0000256" key="3">
    <source>
        <dbReference type="ARBA" id="ARBA00022989"/>
    </source>
</evidence>
<comment type="caution">
    <text evidence="7">The sequence shown here is derived from an EMBL/GenBank/DDBJ whole genome shotgun (WGS) entry which is preliminary data.</text>
</comment>
<evidence type="ECO:0000313" key="8">
    <source>
        <dbReference type="Proteomes" id="UP001413721"/>
    </source>
</evidence>
<evidence type="ECO:0000256" key="1">
    <source>
        <dbReference type="ARBA" id="ARBA00004127"/>
    </source>
</evidence>
<sequence>MTPPAAGAPAGSGPPGRDGERRVRRSGRLALAILVVALLAAMGVLSRLWPEGRLLPPPWQFIGLVPLMAGLMIPLAVNRRLRRIDETRDREPDVLIADGIFGHSRNPVCLGFALLLLGAALIFNVAAALLPVVVYVVVADIWAIRPEEQRMARRFGAEYAAYRRRVRRWI</sequence>
<feature type="transmembrane region" description="Helical" evidence="6">
    <location>
        <begin position="61"/>
        <end position="78"/>
    </location>
</feature>
<dbReference type="EMBL" id="JBBKTW010000006">
    <property type="protein sequence ID" value="MEN2989867.1"/>
    <property type="molecule type" value="Genomic_DNA"/>
</dbReference>
<feature type="region of interest" description="Disordered" evidence="5">
    <location>
        <begin position="1"/>
        <end position="21"/>
    </location>
</feature>
<reference evidence="7 8" key="1">
    <citation type="submission" date="2024-03" db="EMBL/GenBank/DDBJ databases">
        <title>High-quality draft genome sequencing of Tistrella sp. BH-R2-4.</title>
        <authorList>
            <person name="Dong C."/>
        </authorList>
    </citation>
    <scope>NUCLEOTIDE SEQUENCE [LARGE SCALE GENOMIC DNA]</scope>
    <source>
        <strain evidence="7 8">BH-R2-4</strain>
    </source>
</reference>
<keyword evidence="4 6" id="KW-0472">Membrane</keyword>
<evidence type="ECO:0000256" key="2">
    <source>
        <dbReference type="ARBA" id="ARBA00022692"/>
    </source>
</evidence>
<dbReference type="RefSeq" id="WP_345937802.1">
    <property type="nucleotide sequence ID" value="NZ_JBBKTW010000006.1"/>
</dbReference>
<evidence type="ECO:0000313" key="7">
    <source>
        <dbReference type="EMBL" id="MEN2989867.1"/>
    </source>
</evidence>
<gene>
    <name evidence="7" type="ORF">WG926_16240</name>
</gene>
<evidence type="ECO:0000256" key="6">
    <source>
        <dbReference type="SAM" id="Phobius"/>
    </source>
</evidence>
<keyword evidence="7" id="KW-0489">Methyltransferase</keyword>
<protein>
    <submittedName>
        <fullName evidence="7">Methyltransferase</fullName>
    </submittedName>
</protein>
<accession>A0ABU9YMC2</accession>
<dbReference type="Gene3D" id="1.20.120.1630">
    <property type="match status" value="1"/>
</dbReference>
<feature type="transmembrane region" description="Helical" evidence="6">
    <location>
        <begin position="112"/>
        <end position="138"/>
    </location>
</feature>
<proteinExistence type="predicted"/>
<dbReference type="GO" id="GO:0008168">
    <property type="term" value="F:methyltransferase activity"/>
    <property type="evidence" value="ECO:0007669"/>
    <property type="project" value="UniProtKB-KW"/>
</dbReference>
<comment type="subcellular location">
    <subcellularLocation>
        <location evidence="1">Endomembrane system</location>
        <topology evidence="1">Multi-pass membrane protein</topology>
    </subcellularLocation>
</comment>
<evidence type="ECO:0000256" key="5">
    <source>
        <dbReference type="SAM" id="MobiDB-lite"/>
    </source>
</evidence>
<dbReference type="Proteomes" id="UP001413721">
    <property type="component" value="Unassembled WGS sequence"/>
</dbReference>
<feature type="compositionally biased region" description="Low complexity" evidence="5">
    <location>
        <begin position="1"/>
        <end position="11"/>
    </location>
</feature>
<keyword evidence="8" id="KW-1185">Reference proteome</keyword>
<keyword evidence="3 6" id="KW-1133">Transmembrane helix</keyword>